<dbReference type="RefSeq" id="WP_251967072.1">
    <property type="nucleotide sequence ID" value="NZ_CP146284.1"/>
</dbReference>
<keyword evidence="7" id="KW-1185">Reference proteome</keyword>
<sequence>MRSLFTGLFLFFYCFCFAQKHTVKFYLKDEAAQPVENAVCKFIKDSKTIESISYTDSLGFSSTEVQKGDYLLSISMFGHILYEAPVEIAQDTDLGTVTVRSQALLLDNVTITAKRKSYKEHDGKLVFDVRSLPITENVTAVDALAYTPLVTLTSSGVEVAGNTGEIRVNGIKQEKGSSLLSYLNAVPLSEIERIEVHQGRTADMDASIEGGYVNIVMKNPSGFTGAIQATFGFNGVEGNDRPLFSENLNVSTIYGKGGLSLFANVAIGQAEPKGLKSITTSQIEQLYQEQKQESHTSNIRRQNIDASYGLNYTKGKHGFGIEGSLYGNLNSKSQREIAIQTALKDVLTTSQVEINEVPKVFSHSLTANYFFTPQKGKNKLHWLANFITNNDETQQDYFLYQPTSSQHQEYIGNKANSTMFYTQLSYSHQIIKPFSINVGTKYATTHRKNTNIFEIKDQYKNEDFYKYRENITSAYGNAQLSLDKWFMTVGLRMEYTDLKSYNTDIQQRYIDWFPSAVVSYKANEKVSIRLNYSRSVFRPPFALLNNYSIKTSEQVFSVGNPLLKAQKTDNIGLSFIFGRHILNFGWAYTPSPITNYIYSVQDTLYMTNINGGKQTTFDVSHSFGGKLFPFWHLSSNIGLQYIYLPESSYKQRILQGYASLRNTFSIGKAINISLNGNYASPWIMNDRKVEDRFNIDASIRYSIPKYNLSFILSGKNLVARRRTSSVTSNKYVLYQSWSETAPCSVTFGISWNFSGGKKKDVEYNAPQDYNMDKYRL</sequence>
<feature type="signal peptide" evidence="4">
    <location>
        <begin position="1"/>
        <end position="18"/>
    </location>
</feature>
<name>A0ABZ2INJ5_9BACT</name>
<evidence type="ECO:0000256" key="3">
    <source>
        <dbReference type="ARBA" id="ARBA00023237"/>
    </source>
</evidence>
<evidence type="ECO:0000313" key="7">
    <source>
        <dbReference type="Proteomes" id="UP001320603"/>
    </source>
</evidence>
<gene>
    <name evidence="6" type="ORF">NEE14_006440</name>
</gene>
<proteinExistence type="predicted"/>
<evidence type="ECO:0000313" key="6">
    <source>
        <dbReference type="EMBL" id="WWV67596.1"/>
    </source>
</evidence>
<evidence type="ECO:0000259" key="5">
    <source>
        <dbReference type="Pfam" id="PF14905"/>
    </source>
</evidence>
<keyword evidence="4" id="KW-0732">Signal</keyword>
<dbReference type="InterPro" id="IPR041700">
    <property type="entry name" value="OMP_b-brl_3"/>
</dbReference>
<accession>A0ABZ2INJ5</accession>
<evidence type="ECO:0000256" key="1">
    <source>
        <dbReference type="ARBA" id="ARBA00004442"/>
    </source>
</evidence>
<dbReference type="EMBL" id="CP146284">
    <property type="protein sequence ID" value="WWV67596.1"/>
    <property type="molecule type" value="Genomic_DNA"/>
</dbReference>
<dbReference type="InterPro" id="IPR036942">
    <property type="entry name" value="Beta-barrel_TonB_sf"/>
</dbReference>
<keyword evidence="3" id="KW-0998">Cell outer membrane</keyword>
<keyword evidence="2" id="KW-0472">Membrane</keyword>
<protein>
    <submittedName>
        <fullName evidence="6">Outer membrane beta-barrel family protein</fullName>
    </submittedName>
</protein>
<comment type="subcellular location">
    <subcellularLocation>
        <location evidence="1">Cell outer membrane</location>
    </subcellularLocation>
</comment>
<feature type="domain" description="Outer membrane protein beta-barrel" evidence="5">
    <location>
        <begin position="377"/>
        <end position="750"/>
    </location>
</feature>
<organism evidence="6 7">
    <name type="scientific">Parabacteroides absconsus</name>
    <dbReference type="NCBI Taxonomy" id="2951805"/>
    <lineage>
        <taxon>Bacteria</taxon>
        <taxon>Pseudomonadati</taxon>
        <taxon>Bacteroidota</taxon>
        <taxon>Bacteroidia</taxon>
        <taxon>Bacteroidales</taxon>
        <taxon>Tannerellaceae</taxon>
        <taxon>Parabacteroides</taxon>
    </lineage>
</organism>
<feature type="chain" id="PRO_5046291486" evidence="4">
    <location>
        <begin position="19"/>
        <end position="776"/>
    </location>
</feature>
<dbReference type="Pfam" id="PF14905">
    <property type="entry name" value="OMP_b-brl_3"/>
    <property type="match status" value="1"/>
</dbReference>
<evidence type="ECO:0000256" key="2">
    <source>
        <dbReference type="ARBA" id="ARBA00023136"/>
    </source>
</evidence>
<dbReference type="Gene3D" id="2.40.170.20">
    <property type="entry name" value="TonB-dependent receptor, beta-barrel domain"/>
    <property type="match status" value="1"/>
</dbReference>
<dbReference type="SUPFAM" id="SSF56935">
    <property type="entry name" value="Porins"/>
    <property type="match status" value="1"/>
</dbReference>
<reference evidence="6 7" key="1">
    <citation type="submission" date="2024-02" db="EMBL/GenBank/DDBJ databases">
        <title>Whole genome sequencing of Parabacteroides sp. AD58.</title>
        <authorList>
            <person name="Chaplin A.V."/>
            <person name="Pikina A.P."/>
            <person name="Sokolova S.R."/>
            <person name="Korostin D.O."/>
            <person name="Efimov B.A."/>
        </authorList>
    </citation>
    <scope>NUCLEOTIDE SEQUENCE [LARGE SCALE GENOMIC DNA]</scope>
    <source>
        <strain evidence="6 7">AD58</strain>
    </source>
</reference>
<evidence type="ECO:0000256" key="4">
    <source>
        <dbReference type="SAM" id="SignalP"/>
    </source>
</evidence>
<dbReference type="PANTHER" id="PTHR40980">
    <property type="entry name" value="PLUG DOMAIN-CONTAINING PROTEIN"/>
    <property type="match status" value="1"/>
</dbReference>
<dbReference type="Proteomes" id="UP001320603">
    <property type="component" value="Chromosome"/>
</dbReference>
<dbReference type="PANTHER" id="PTHR40980:SF4">
    <property type="entry name" value="TONB-DEPENDENT RECEPTOR-LIKE BETA-BARREL DOMAIN-CONTAINING PROTEIN"/>
    <property type="match status" value="1"/>
</dbReference>